<gene>
    <name evidence="2" type="ORF">QG37_06471</name>
</gene>
<proteinExistence type="predicted"/>
<dbReference type="EMBL" id="LGST01000043">
    <property type="protein sequence ID" value="KND97252.1"/>
    <property type="molecule type" value="Genomic_DNA"/>
</dbReference>
<feature type="region of interest" description="Disordered" evidence="1">
    <location>
        <begin position="1"/>
        <end position="27"/>
    </location>
</feature>
<evidence type="ECO:0000313" key="3">
    <source>
        <dbReference type="Proteomes" id="UP000037122"/>
    </source>
</evidence>
<dbReference type="VEuPathDB" id="FungiDB:QG37_06471"/>
<comment type="caution">
    <text evidence="2">The sequence shown here is derived from an EMBL/GenBank/DDBJ whole genome shotgun (WGS) entry which is preliminary data.</text>
</comment>
<organism evidence="2 3">
    <name type="scientific">Candidozyma auris</name>
    <name type="common">Yeast</name>
    <name type="synonym">Candida auris</name>
    <dbReference type="NCBI Taxonomy" id="498019"/>
    <lineage>
        <taxon>Eukaryota</taxon>
        <taxon>Fungi</taxon>
        <taxon>Dikarya</taxon>
        <taxon>Ascomycota</taxon>
        <taxon>Saccharomycotina</taxon>
        <taxon>Pichiomycetes</taxon>
        <taxon>Metschnikowiaceae</taxon>
        <taxon>Candidozyma</taxon>
    </lineage>
</organism>
<sequence>MKSNSTLFENLENKSLETPLPQSTPATDIDVHLRQIRPDKLPAHLGLATAKADQANWY</sequence>
<dbReference type="AlphaFoldDB" id="A0A0L0NSV1"/>
<evidence type="ECO:0000256" key="1">
    <source>
        <dbReference type="SAM" id="MobiDB-lite"/>
    </source>
</evidence>
<accession>A0A0L0NSV1</accession>
<reference evidence="3" key="1">
    <citation type="journal article" date="2015" name="BMC Genomics">
        <title>Draft genome of a commonly misdiagnosed multidrug resistant pathogen Candida auris.</title>
        <authorList>
            <person name="Chatterjee S."/>
            <person name="Alampalli S.V."/>
            <person name="Nageshan R.K."/>
            <person name="Chettiar S.T."/>
            <person name="Joshi S."/>
            <person name="Tatu U.S."/>
        </authorList>
    </citation>
    <scope>NUCLEOTIDE SEQUENCE [LARGE SCALE GENOMIC DNA]</scope>
    <source>
        <strain evidence="3">6684</strain>
    </source>
</reference>
<evidence type="ECO:0000313" key="2">
    <source>
        <dbReference type="EMBL" id="KND97252.1"/>
    </source>
</evidence>
<dbReference type="Proteomes" id="UP000037122">
    <property type="component" value="Unassembled WGS sequence"/>
</dbReference>
<name>A0A0L0NSV1_CANAR</name>
<protein>
    <submittedName>
        <fullName evidence="2">Uncharacterized protein</fullName>
    </submittedName>
</protein>